<dbReference type="PANTHER" id="PTHR30294:SF29">
    <property type="entry name" value="MULTIDRUG ABC TRANSPORTER PERMEASE YBHS-RELATED"/>
    <property type="match status" value="1"/>
</dbReference>
<gene>
    <name evidence="8" type="ORF">KB1_13810</name>
</gene>
<feature type="transmembrane region" description="Helical" evidence="6">
    <location>
        <begin position="368"/>
        <end position="390"/>
    </location>
</feature>
<comment type="subcellular location">
    <subcellularLocation>
        <location evidence="1">Cell membrane</location>
        <topology evidence="1">Multi-pass membrane protein</topology>
    </subcellularLocation>
</comment>
<evidence type="ECO:0000256" key="5">
    <source>
        <dbReference type="ARBA" id="ARBA00023136"/>
    </source>
</evidence>
<evidence type="ECO:0000259" key="7">
    <source>
        <dbReference type="Pfam" id="PF12698"/>
    </source>
</evidence>
<feature type="transmembrane region" description="Helical" evidence="6">
    <location>
        <begin position="284"/>
        <end position="309"/>
    </location>
</feature>
<protein>
    <submittedName>
        <fullName evidence="8">ABC transporter permease</fullName>
    </submittedName>
</protein>
<dbReference type="GeneID" id="92880565"/>
<dbReference type="GO" id="GO:0140359">
    <property type="term" value="F:ABC-type transporter activity"/>
    <property type="evidence" value="ECO:0007669"/>
    <property type="project" value="InterPro"/>
</dbReference>
<keyword evidence="4 6" id="KW-1133">Transmembrane helix</keyword>
<keyword evidence="2" id="KW-1003">Cell membrane</keyword>
<dbReference type="Pfam" id="PF12698">
    <property type="entry name" value="ABC2_membrane_3"/>
    <property type="match status" value="1"/>
</dbReference>
<dbReference type="PANTHER" id="PTHR30294">
    <property type="entry name" value="MEMBRANE COMPONENT OF ABC TRANSPORTER YHHJ-RELATED"/>
    <property type="match status" value="1"/>
</dbReference>
<dbReference type="InterPro" id="IPR051449">
    <property type="entry name" value="ABC-2_transporter_component"/>
</dbReference>
<evidence type="ECO:0000256" key="4">
    <source>
        <dbReference type="ARBA" id="ARBA00022989"/>
    </source>
</evidence>
<evidence type="ECO:0000256" key="3">
    <source>
        <dbReference type="ARBA" id="ARBA00022692"/>
    </source>
</evidence>
<keyword evidence="5 6" id="KW-0472">Membrane</keyword>
<evidence type="ECO:0000256" key="1">
    <source>
        <dbReference type="ARBA" id="ARBA00004651"/>
    </source>
</evidence>
<feature type="transmembrane region" description="Helical" evidence="6">
    <location>
        <begin position="191"/>
        <end position="216"/>
    </location>
</feature>
<feature type="domain" description="ABC-2 type transporter transmembrane" evidence="7">
    <location>
        <begin position="39"/>
        <end position="389"/>
    </location>
</feature>
<sequence>MTNPMPKSTFRTTPAFKTRSASAWRTVAAREIDVKLRDKGFVISMLITLVIIIGAPLLSSLFDSGSDHNRVIVTDDRAAAVVSAAQHDLSSQGASDTVEAVRVANQAEARQRLQQDDDLVYLYRKGGQWRLDGYVDTPSDRESATRAMSSAVASTVVADSAKAAGIDPKSLTSRMSLKTGQIKADGKDHSVIAPVVGMVTGVLFMVLAVQFGYVIAGSVVEEKQSRIVEILLTAMRARHLLFGKLVGNTVLAFGELIIICAGGLLALSFSSWSYFVTAALSWSVMWFLVFFLVGFVALASLFAAAGALASRTEDVQVTASPVMYLIMAVYAWVVFSMSNLDGISGRVGSYVPIASVVWMPLRMSIGNAAWWEPVLSILVTIGFTVGAVLVGERIYRRSILQTGGRVSLRKAWRQDESVA</sequence>
<dbReference type="Proteomes" id="UP000825072">
    <property type="component" value="Chromosome 1"/>
</dbReference>
<dbReference type="InterPro" id="IPR013525">
    <property type="entry name" value="ABC2_TM"/>
</dbReference>
<name>A0AAD1KQN2_9ACTN</name>
<evidence type="ECO:0000313" key="9">
    <source>
        <dbReference type="Proteomes" id="UP000825072"/>
    </source>
</evidence>
<evidence type="ECO:0000313" key="8">
    <source>
        <dbReference type="EMBL" id="BCY25391.1"/>
    </source>
</evidence>
<dbReference type="EMBL" id="AP024747">
    <property type="protein sequence ID" value="BCY25391.1"/>
    <property type="molecule type" value="Genomic_DNA"/>
</dbReference>
<dbReference type="RefSeq" id="WP_002546777.1">
    <property type="nucleotide sequence ID" value="NZ_AP024747.1"/>
</dbReference>
<accession>A0AAD1KQN2</accession>
<feature type="transmembrane region" description="Helical" evidence="6">
    <location>
        <begin position="40"/>
        <end position="62"/>
    </location>
</feature>
<evidence type="ECO:0000256" key="6">
    <source>
        <dbReference type="SAM" id="Phobius"/>
    </source>
</evidence>
<feature type="transmembrane region" description="Helical" evidence="6">
    <location>
        <begin position="245"/>
        <end position="272"/>
    </location>
</feature>
<organism evidence="8 9">
    <name type="scientific">Cutibacterium modestum</name>
    <dbReference type="NCBI Taxonomy" id="2559073"/>
    <lineage>
        <taxon>Bacteria</taxon>
        <taxon>Bacillati</taxon>
        <taxon>Actinomycetota</taxon>
        <taxon>Actinomycetes</taxon>
        <taxon>Propionibacteriales</taxon>
        <taxon>Propionibacteriaceae</taxon>
        <taxon>Cutibacterium</taxon>
    </lineage>
</organism>
<reference evidence="8" key="1">
    <citation type="submission" date="2021-06" db="EMBL/GenBank/DDBJ databases">
        <title>Genome sequence of Cutibacterium modestum strain KB17-24694.</title>
        <authorList>
            <person name="Dekio I."/>
            <person name="Asahina A."/>
            <person name="Nishida M."/>
        </authorList>
    </citation>
    <scope>NUCLEOTIDE SEQUENCE</scope>
    <source>
        <strain evidence="8">KB17-24694</strain>
    </source>
</reference>
<evidence type="ECO:0000256" key="2">
    <source>
        <dbReference type="ARBA" id="ARBA00022475"/>
    </source>
</evidence>
<proteinExistence type="predicted"/>
<keyword evidence="3 6" id="KW-0812">Transmembrane</keyword>
<feature type="transmembrane region" description="Helical" evidence="6">
    <location>
        <begin position="321"/>
        <end position="340"/>
    </location>
</feature>
<dbReference type="AlphaFoldDB" id="A0AAD1KQN2"/>
<dbReference type="GO" id="GO:0005886">
    <property type="term" value="C:plasma membrane"/>
    <property type="evidence" value="ECO:0007669"/>
    <property type="project" value="UniProtKB-SubCell"/>
</dbReference>